<dbReference type="OrthoDB" id="10542839at2759"/>
<evidence type="ECO:0000313" key="4">
    <source>
        <dbReference type="Proteomes" id="UP000008984"/>
    </source>
</evidence>
<keyword evidence="4" id="KW-1185">Reference proteome</keyword>
<organism evidence="4">
    <name type="scientific">Hypocrea jecorina (strain QM6a)</name>
    <name type="common">Trichoderma reesei</name>
    <dbReference type="NCBI Taxonomy" id="431241"/>
    <lineage>
        <taxon>Eukaryota</taxon>
        <taxon>Fungi</taxon>
        <taxon>Dikarya</taxon>
        <taxon>Ascomycota</taxon>
        <taxon>Pezizomycotina</taxon>
        <taxon>Sordariomycetes</taxon>
        <taxon>Hypocreomycetidae</taxon>
        <taxon>Hypocreales</taxon>
        <taxon>Hypocreaceae</taxon>
        <taxon>Trichoderma</taxon>
    </lineage>
</organism>
<dbReference type="KEGG" id="tre:TRIREDRAFT_104715"/>
<dbReference type="EMBL" id="GL985059">
    <property type="protein sequence ID" value="EGR50576.1"/>
    <property type="molecule type" value="Genomic_DNA"/>
</dbReference>
<feature type="region of interest" description="Disordered" evidence="1">
    <location>
        <begin position="130"/>
        <end position="149"/>
    </location>
</feature>
<reference evidence="3 4" key="1">
    <citation type="journal article" date="2008" name="Nat. Biotechnol.">
        <title>Genome sequencing and analysis of the biomass-degrading fungus Trichoderma reesei (syn. Hypocrea jecorina).</title>
        <authorList>
            <person name="Martinez D."/>
            <person name="Berka R.M."/>
            <person name="Henrissat B."/>
            <person name="Saloheimo M."/>
            <person name="Arvas M."/>
            <person name="Baker S.E."/>
            <person name="Chapman J."/>
            <person name="Chertkov O."/>
            <person name="Coutinho P.M."/>
            <person name="Cullen D."/>
            <person name="Danchin E.G."/>
            <person name="Grigoriev I.V."/>
            <person name="Harris P."/>
            <person name="Jackson M."/>
            <person name="Kubicek C.P."/>
            <person name="Han C.S."/>
            <person name="Ho I."/>
            <person name="Larrondo L.F."/>
            <person name="de Leon A.L."/>
            <person name="Magnuson J.K."/>
            <person name="Merino S."/>
            <person name="Misra M."/>
            <person name="Nelson B."/>
            <person name="Putnam N."/>
            <person name="Robbertse B."/>
            <person name="Salamov A.A."/>
            <person name="Schmoll M."/>
            <person name="Terry A."/>
            <person name="Thayer N."/>
            <person name="Westerholm-Parvinen A."/>
            <person name="Schoch C.L."/>
            <person name="Yao J."/>
            <person name="Barabote R."/>
            <person name="Nelson M.A."/>
            <person name="Detter C."/>
            <person name="Bruce D."/>
            <person name="Kuske C.R."/>
            <person name="Xie G."/>
            <person name="Richardson P."/>
            <person name="Rokhsar D.S."/>
            <person name="Lucas S.M."/>
            <person name="Rubin E.M."/>
            <person name="Dunn-Coleman N."/>
            <person name="Ward M."/>
            <person name="Brettin T.S."/>
        </authorList>
    </citation>
    <scope>NUCLEOTIDE SEQUENCE [LARGE SCALE GENOMIC DNA]</scope>
    <source>
        <strain evidence="3 4">QM6a</strain>
    </source>
</reference>
<dbReference type="VEuPathDB" id="FungiDB:TRIREDRAFT_104715"/>
<feature type="region of interest" description="Disordered" evidence="1">
    <location>
        <begin position="479"/>
        <end position="520"/>
    </location>
</feature>
<name>G0RDG2_HYPJQ</name>
<accession>G0RDG2</accession>
<proteinExistence type="predicted"/>
<feature type="compositionally biased region" description="Basic and acidic residues" evidence="1">
    <location>
        <begin position="130"/>
        <end position="145"/>
    </location>
</feature>
<feature type="transmembrane region" description="Helical" evidence="2">
    <location>
        <begin position="595"/>
        <end position="611"/>
    </location>
</feature>
<evidence type="ECO:0000256" key="2">
    <source>
        <dbReference type="SAM" id="Phobius"/>
    </source>
</evidence>
<evidence type="ECO:0000256" key="1">
    <source>
        <dbReference type="SAM" id="MobiDB-lite"/>
    </source>
</evidence>
<dbReference type="Proteomes" id="UP000008984">
    <property type="component" value="Unassembled WGS sequence"/>
</dbReference>
<dbReference type="AlphaFoldDB" id="G0RDG2"/>
<protein>
    <submittedName>
        <fullName evidence="3">Predicted protein</fullName>
    </submittedName>
</protein>
<keyword evidence="2" id="KW-0812">Transmembrane</keyword>
<feature type="transmembrane region" description="Helical" evidence="2">
    <location>
        <begin position="568"/>
        <end position="589"/>
    </location>
</feature>
<dbReference type="RefSeq" id="XP_006963166.1">
    <property type="nucleotide sequence ID" value="XM_006963104.1"/>
</dbReference>
<keyword evidence="2" id="KW-1133">Transmembrane helix</keyword>
<gene>
    <name evidence="3" type="ORF">TRIREDRAFT_104715</name>
</gene>
<evidence type="ECO:0000313" key="3">
    <source>
        <dbReference type="EMBL" id="EGR50576.1"/>
    </source>
</evidence>
<sequence length="725" mass="81531">MAVLKARQSTRISLKQGKGGSTPRHCPRAYNLDVNAKANLQLLLTLRVRVPAIKTASPFRTRIFFCRAVLQSSRDAADRSLQILSQIISIGDHAHLQNAVFLARKRIVKASLGQLDLMVSSLHLWIGPEGSHRGPEQQDQLEGRRQSNNTCAHSSFESHLWQGCGDSRLEVKWRKRRTDLGGAQGQGTGMARCLGLRSQETLREDGEPPSSYKFIPGPQYEQQGAHVLERGAGTGARAAWLRISWDVRRRVPSNPEGICGHKLQHTPLCENFQVSAFATGLWSRYEAPAPSVYTYADVFKDPSRLLRRVRNRCFRRALCFDSEAFRPELGLRRAKDGEMKTLTMDPAEGQGTQATNLGAKKVAVHWRISLSVRLPVPFFSFRTHRHLQGVAYTSMGMVGTLTLPGGDASFADAEGPLRASARQGFSVSVVWLAPGLHPGNSRPRFRSRGRTSCDWMLEVINGHCEDGQGLESIFAIMTNHQGSGSDERGEAAVRERREGRRRETTDREPSEREEANNKRHQNIKTCREALVLTSSRRGGYDGHERMINKGINKVLLFFKNYIKSYKTILNTLIIRLYFFIRLVSLISINNMEVKFLTKAGALIMLLIIYLFRLKHLLSLVIGDFKLITLAFSIKRPNCLNYLIRKFINKLELSNTSLHILLKLLAIKEADRRITINNCITINTSADILNKGLLKQGSISAINLIKRVKVFKIVVITSRLLPPYLL</sequence>
<dbReference type="GeneID" id="18480904"/>
<keyword evidence="2" id="KW-0472">Membrane</keyword>
<feature type="compositionally biased region" description="Basic and acidic residues" evidence="1">
    <location>
        <begin position="485"/>
        <end position="517"/>
    </location>
</feature>
<feature type="region of interest" description="Disordered" evidence="1">
    <location>
        <begin position="1"/>
        <end position="23"/>
    </location>
</feature>
<dbReference type="HOGENOM" id="CLU_023117_0_0_1"/>